<dbReference type="GO" id="GO:0051301">
    <property type="term" value="P:cell division"/>
    <property type="evidence" value="ECO:0007669"/>
    <property type="project" value="UniProtKB-KW"/>
</dbReference>
<dbReference type="NCBIfam" id="TIGR02801">
    <property type="entry name" value="tolR"/>
    <property type="match status" value="1"/>
</dbReference>
<dbReference type="InterPro" id="IPR003400">
    <property type="entry name" value="ExbD"/>
</dbReference>
<sequence length="174" mass="18515">MSLPPSSAVSWIVEMGAGVLDKSGGGGRRRRGRRRTKPMAEINVTPFVDVMLVLLIIFMVAAPLMTVGVPVELPETAATALPGEQEEPLAITITADGSVMIQKTEINREELVPKLKAIAAERDSTRVYLRADGAVPYSDVMQVMGALNRGGFNNIGLVTETGGPALNAQDTQDN</sequence>
<evidence type="ECO:0000256" key="3">
    <source>
        <dbReference type="ARBA" id="ARBA00022519"/>
    </source>
</evidence>
<evidence type="ECO:0000256" key="6">
    <source>
        <dbReference type="ARBA" id="ARBA00022989"/>
    </source>
</evidence>
<proteinExistence type="predicted"/>
<evidence type="ECO:0000256" key="9">
    <source>
        <dbReference type="SAM" id="Phobius"/>
    </source>
</evidence>
<keyword evidence="7 9" id="KW-0472">Membrane</keyword>
<evidence type="ECO:0000256" key="2">
    <source>
        <dbReference type="ARBA" id="ARBA00022475"/>
    </source>
</evidence>
<protein>
    <submittedName>
        <fullName evidence="10">Tol biopolymer transport system, TolR protein</fullName>
    </submittedName>
</protein>
<accession>A0A3B0RM36</accession>
<evidence type="ECO:0000256" key="5">
    <source>
        <dbReference type="ARBA" id="ARBA00022692"/>
    </source>
</evidence>
<dbReference type="AlphaFoldDB" id="A0A3B0RM36"/>
<evidence type="ECO:0000256" key="7">
    <source>
        <dbReference type="ARBA" id="ARBA00023136"/>
    </source>
</evidence>
<keyword evidence="6 9" id="KW-1133">Transmembrane helix</keyword>
<evidence type="ECO:0000256" key="1">
    <source>
        <dbReference type="ARBA" id="ARBA00004162"/>
    </source>
</evidence>
<keyword evidence="2" id="KW-1003">Cell membrane</keyword>
<dbReference type="GO" id="GO:0022857">
    <property type="term" value="F:transmembrane transporter activity"/>
    <property type="evidence" value="ECO:0007669"/>
    <property type="project" value="InterPro"/>
</dbReference>
<dbReference type="PANTHER" id="PTHR30558:SF7">
    <property type="entry name" value="TOL-PAL SYSTEM PROTEIN TOLR"/>
    <property type="match status" value="1"/>
</dbReference>
<reference evidence="10" key="1">
    <citation type="submission" date="2018-06" db="EMBL/GenBank/DDBJ databases">
        <authorList>
            <person name="Zhirakovskaya E."/>
        </authorList>
    </citation>
    <scope>NUCLEOTIDE SEQUENCE</scope>
</reference>
<organism evidence="10">
    <name type="scientific">hydrothermal vent metagenome</name>
    <dbReference type="NCBI Taxonomy" id="652676"/>
    <lineage>
        <taxon>unclassified sequences</taxon>
        <taxon>metagenomes</taxon>
        <taxon>ecological metagenomes</taxon>
    </lineage>
</organism>
<keyword evidence="4" id="KW-0132">Cell division</keyword>
<dbReference type="GO" id="GO:0005886">
    <property type="term" value="C:plasma membrane"/>
    <property type="evidence" value="ECO:0007669"/>
    <property type="project" value="UniProtKB-SubCell"/>
</dbReference>
<dbReference type="Gene3D" id="3.30.420.270">
    <property type="match status" value="1"/>
</dbReference>
<gene>
    <name evidence="10" type="ORF">MNBD_ALPHA07-182</name>
</gene>
<feature type="transmembrane region" description="Helical" evidence="9">
    <location>
        <begin position="40"/>
        <end position="65"/>
    </location>
</feature>
<evidence type="ECO:0000256" key="8">
    <source>
        <dbReference type="ARBA" id="ARBA00023306"/>
    </source>
</evidence>
<keyword evidence="5 9" id="KW-0812">Transmembrane</keyword>
<keyword evidence="8" id="KW-0131">Cell cycle</keyword>
<dbReference type="Pfam" id="PF02472">
    <property type="entry name" value="ExbD"/>
    <property type="match status" value="1"/>
</dbReference>
<dbReference type="GO" id="GO:0015031">
    <property type="term" value="P:protein transport"/>
    <property type="evidence" value="ECO:0007669"/>
    <property type="project" value="InterPro"/>
</dbReference>
<evidence type="ECO:0000256" key="4">
    <source>
        <dbReference type="ARBA" id="ARBA00022618"/>
    </source>
</evidence>
<comment type="subcellular location">
    <subcellularLocation>
        <location evidence="1">Cell membrane</location>
        <topology evidence="1">Single-pass membrane protein</topology>
    </subcellularLocation>
</comment>
<dbReference type="EMBL" id="UOEG01000117">
    <property type="protein sequence ID" value="VAV94290.1"/>
    <property type="molecule type" value="Genomic_DNA"/>
</dbReference>
<dbReference type="InterPro" id="IPR014168">
    <property type="entry name" value="Tol-Pal_TolR"/>
</dbReference>
<dbReference type="PANTHER" id="PTHR30558">
    <property type="entry name" value="EXBD MEMBRANE COMPONENT OF PMF-DRIVEN MACROMOLECULE IMPORT SYSTEM"/>
    <property type="match status" value="1"/>
</dbReference>
<name>A0A3B0RM36_9ZZZZ</name>
<evidence type="ECO:0000313" key="10">
    <source>
        <dbReference type="EMBL" id="VAV94290.1"/>
    </source>
</evidence>
<keyword evidence="3" id="KW-0997">Cell inner membrane</keyword>